<evidence type="ECO:0000313" key="4">
    <source>
        <dbReference type="EMBL" id="TDG03953.1"/>
    </source>
</evidence>
<dbReference type="InterPro" id="IPR002347">
    <property type="entry name" value="SDR_fam"/>
</dbReference>
<accession>A0A4R5L5G1</accession>
<comment type="caution">
    <text evidence="4">The sequence shown here is derived from an EMBL/GenBank/DDBJ whole genome shotgun (WGS) entry which is preliminary data.</text>
</comment>
<gene>
    <name evidence="4" type="ORF">E1N52_31765</name>
</gene>
<dbReference type="SMART" id="SM00822">
    <property type="entry name" value="PKS_KR"/>
    <property type="match status" value="1"/>
</dbReference>
<dbReference type="FunFam" id="3.40.50.720:FF:000084">
    <property type="entry name" value="Short-chain dehydrogenase reductase"/>
    <property type="match status" value="1"/>
</dbReference>
<dbReference type="PANTHER" id="PTHR43669">
    <property type="entry name" value="5-KETO-D-GLUCONATE 5-REDUCTASE"/>
    <property type="match status" value="1"/>
</dbReference>
<dbReference type="PRINTS" id="PR00081">
    <property type="entry name" value="GDHRDH"/>
</dbReference>
<dbReference type="InterPro" id="IPR020904">
    <property type="entry name" value="Sc_DH/Rdtase_CS"/>
</dbReference>
<name>A0A4R5L5G1_9BURK</name>
<dbReference type="GO" id="GO:0016491">
    <property type="term" value="F:oxidoreductase activity"/>
    <property type="evidence" value="ECO:0007669"/>
    <property type="project" value="UniProtKB-KW"/>
</dbReference>
<keyword evidence="2" id="KW-0560">Oxidoreductase</keyword>
<comment type="similarity">
    <text evidence="1">Belongs to the short-chain dehydrogenases/reductases (SDR) family.</text>
</comment>
<organism evidence="4 5">
    <name type="scientific">Paraburkholderia guartelaensis</name>
    <dbReference type="NCBI Taxonomy" id="2546446"/>
    <lineage>
        <taxon>Bacteria</taxon>
        <taxon>Pseudomonadati</taxon>
        <taxon>Pseudomonadota</taxon>
        <taxon>Betaproteobacteria</taxon>
        <taxon>Burkholderiales</taxon>
        <taxon>Burkholderiaceae</taxon>
        <taxon>Paraburkholderia</taxon>
    </lineage>
</organism>
<feature type="domain" description="Ketoreductase" evidence="3">
    <location>
        <begin position="6"/>
        <end position="193"/>
    </location>
</feature>
<dbReference type="PANTHER" id="PTHR43669:SF3">
    <property type="entry name" value="ALCOHOL DEHYDROGENASE, PUTATIVE (AFU_ORTHOLOGUE AFUA_3G03445)-RELATED"/>
    <property type="match status" value="1"/>
</dbReference>
<dbReference type="EMBL" id="SMOD01000033">
    <property type="protein sequence ID" value="TDG03953.1"/>
    <property type="molecule type" value="Genomic_DNA"/>
</dbReference>
<reference evidence="4 5" key="1">
    <citation type="submission" date="2019-03" db="EMBL/GenBank/DDBJ databases">
        <title>Paraburkholderia sp. isolated from native Mimosa gymnas in Guartela State Park, Brazil.</title>
        <authorList>
            <person name="Paulitsch F."/>
            <person name="Hungria M."/>
            <person name="Delamuta J.R.M."/>
            <person name="Ribeiro R.A."/>
            <person name="Dall'Agnol R."/>
            <person name="Silva J.S.B."/>
        </authorList>
    </citation>
    <scope>NUCLEOTIDE SEQUENCE [LARGE SCALE GENOMIC DNA]</scope>
    <source>
        <strain evidence="4 5">CNPSo 3008</strain>
    </source>
</reference>
<dbReference type="InterPro" id="IPR057326">
    <property type="entry name" value="KR_dom"/>
</dbReference>
<dbReference type="SUPFAM" id="SSF51735">
    <property type="entry name" value="NAD(P)-binding Rossmann-fold domains"/>
    <property type="match status" value="1"/>
</dbReference>
<proteinExistence type="inferred from homology"/>
<evidence type="ECO:0000256" key="2">
    <source>
        <dbReference type="ARBA" id="ARBA00023002"/>
    </source>
</evidence>
<evidence type="ECO:0000259" key="3">
    <source>
        <dbReference type="SMART" id="SM00822"/>
    </source>
</evidence>
<dbReference type="Gene3D" id="3.40.50.720">
    <property type="entry name" value="NAD(P)-binding Rossmann-like Domain"/>
    <property type="match status" value="1"/>
</dbReference>
<dbReference type="OrthoDB" id="9803333at2"/>
<dbReference type="Pfam" id="PF13561">
    <property type="entry name" value="adh_short_C2"/>
    <property type="match status" value="1"/>
</dbReference>
<dbReference type="Proteomes" id="UP000295606">
    <property type="component" value="Unassembled WGS sequence"/>
</dbReference>
<dbReference type="AlphaFoldDB" id="A0A4R5L5G1"/>
<evidence type="ECO:0000256" key="1">
    <source>
        <dbReference type="ARBA" id="ARBA00006484"/>
    </source>
</evidence>
<dbReference type="PROSITE" id="PS00061">
    <property type="entry name" value="ADH_SHORT"/>
    <property type="match status" value="1"/>
</dbReference>
<dbReference type="CDD" id="cd05233">
    <property type="entry name" value="SDR_c"/>
    <property type="match status" value="1"/>
</dbReference>
<evidence type="ECO:0000313" key="5">
    <source>
        <dbReference type="Proteomes" id="UP000295606"/>
    </source>
</evidence>
<sequence>MRMAGKTVLVTGGNSGIGFAAAKRLSEEGATVVITGRNEATLSESKAALGESAFAFRLDATDFVGLESGLASIVRDVGNFDAVFLNAGDASLTPVGGTTVEQFDHLIATNLKSPFFYIQALLPHLRNNASIVLNSSIGNAIGMPGMAAYAASKAGLVGMARCIASELSGRAIRVNVVSPGNIRTPFWRTVADAALIPAVHEFATRSVPLGRLGEAEEVAEVVLFLCSSESSYVQATELYVDGGVTGAMMGAPAYRQG</sequence>
<dbReference type="InterPro" id="IPR036291">
    <property type="entry name" value="NAD(P)-bd_dom_sf"/>
</dbReference>
<protein>
    <submittedName>
        <fullName evidence="4">SDR family oxidoreductase</fullName>
    </submittedName>
</protein>